<keyword evidence="5" id="KW-0732">Signal</keyword>
<dbReference type="PROSITE" id="PS01186">
    <property type="entry name" value="EGF_2"/>
    <property type="match status" value="1"/>
</dbReference>
<keyword evidence="1 2" id="KW-1015">Disulfide bond</keyword>
<feature type="compositionally biased region" description="Polar residues" evidence="3">
    <location>
        <begin position="234"/>
        <end position="248"/>
    </location>
</feature>
<evidence type="ECO:0000256" key="1">
    <source>
        <dbReference type="ARBA" id="ARBA00023157"/>
    </source>
</evidence>
<organism evidence="8 9">
    <name type="scientific">Magallana gigas</name>
    <name type="common">Pacific oyster</name>
    <name type="synonym">Crassostrea gigas</name>
    <dbReference type="NCBI Taxonomy" id="29159"/>
    <lineage>
        <taxon>Eukaryota</taxon>
        <taxon>Metazoa</taxon>
        <taxon>Spiralia</taxon>
        <taxon>Lophotrochozoa</taxon>
        <taxon>Mollusca</taxon>
        <taxon>Bivalvia</taxon>
        <taxon>Autobranchia</taxon>
        <taxon>Pteriomorphia</taxon>
        <taxon>Ostreida</taxon>
        <taxon>Ostreoidea</taxon>
        <taxon>Ostreidae</taxon>
        <taxon>Magallana</taxon>
    </lineage>
</organism>
<dbReference type="Pfam" id="PF00057">
    <property type="entry name" value="Ldl_recept_a"/>
    <property type="match status" value="1"/>
</dbReference>
<feature type="compositionally biased region" description="Basic and acidic residues" evidence="3">
    <location>
        <begin position="326"/>
        <end position="348"/>
    </location>
</feature>
<sequence>MAAVVFTVVSIVLYIHRSTGQSYCSDDQFICWSDFTCLDPSYKCDGNVDCYDASDEKGCGDILRECHCKYQPECRSSASCDFFGCQDGWEGYRCAFKRRDKIATTFSPTSTQSHLDTSYDCHCLDQSECNDRFYGTSCYCQEGWKGIRCSEKVSYITSESLGLIGGVIIVLLVISVVGLLAFCVNRVKRWRGLRGHGLPYRGLTNSQESIERSSVSAIPPHLSSAPPAYEDVVSQGTGHNSGRNQMEPPQNHEQDATPPSYESIIKNQQDQEIQLQRQPVPESTASETREPVQELTTSETRDPVPENTTSETREPDLESSVIVQIQDERDTHDIPDIGSDRDLIISIR</sequence>
<dbReference type="OMA" id="STQPNTC"/>
<evidence type="ECO:0000256" key="4">
    <source>
        <dbReference type="SAM" id="Phobius"/>
    </source>
</evidence>
<dbReference type="EnsemblMetazoa" id="G25530.6">
    <property type="protein sequence ID" value="G25530.6:cds"/>
    <property type="gene ID" value="G25530"/>
</dbReference>
<dbReference type="CDD" id="cd00112">
    <property type="entry name" value="LDLa"/>
    <property type="match status" value="1"/>
</dbReference>
<dbReference type="AlphaFoldDB" id="A0A8W8KW15"/>
<dbReference type="SMART" id="SM00192">
    <property type="entry name" value="LDLa"/>
    <property type="match status" value="1"/>
</dbReference>
<feature type="transmembrane region" description="Helical" evidence="4">
    <location>
        <begin position="161"/>
        <end position="184"/>
    </location>
</feature>
<comment type="caution">
    <text evidence="2">Lacks conserved residue(s) required for the propagation of feature annotation.</text>
</comment>
<feature type="domain" description="EGF-like" evidence="6 7">
    <location>
        <begin position="138"/>
        <end position="149"/>
    </location>
</feature>
<evidence type="ECO:0000256" key="2">
    <source>
        <dbReference type="PROSITE-ProRule" id="PRU00124"/>
    </source>
</evidence>
<evidence type="ECO:0000313" key="8">
    <source>
        <dbReference type="EnsemblMetazoa" id="G25530.6:cds"/>
    </source>
</evidence>
<evidence type="ECO:0000259" key="6">
    <source>
        <dbReference type="PROSITE" id="PS00022"/>
    </source>
</evidence>
<keyword evidence="9" id="KW-1185">Reference proteome</keyword>
<dbReference type="SUPFAM" id="SSF57424">
    <property type="entry name" value="LDL receptor-like module"/>
    <property type="match status" value="1"/>
</dbReference>
<accession>A0A8W8KW15</accession>
<dbReference type="InterPro" id="IPR023415">
    <property type="entry name" value="LDLR_class-A_CS"/>
</dbReference>
<feature type="compositionally biased region" description="Polar residues" evidence="3">
    <location>
        <begin position="265"/>
        <end position="286"/>
    </location>
</feature>
<feature type="disulfide bond" evidence="2">
    <location>
        <begin position="44"/>
        <end position="59"/>
    </location>
</feature>
<dbReference type="PROSITE" id="PS50068">
    <property type="entry name" value="LDLRA_2"/>
    <property type="match status" value="1"/>
</dbReference>
<evidence type="ECO:0000256" key="5">
    <source>
        <dbReference type="SAM" id="SignalP"/>
    </source>
</evidence>
<name>A0A8W8KW15_MAGGI</name>
<dbReference type="InterPro" id="IPR000742">
    <property type="entry name" value="EGF"/>
</dbReference>
<evidence type="ECO:0000313" key="9">
    <source>
        <dbReference type="Proteomes" id="UP000005408"/>
    </source>
</evidence>
<dbReference type="PROSITE" id="PS00022">
    <property type="entry name" value="EGF_1"/>
    <property type="match status" value="1"/>
</dbReference>
<keyword evidence="4" id="KW-0812">Transmembrane</keyword>
<evidence type="ECO:0000259" key="7">
    <source>
        <dbReference type="PROSITE" id="PS01186"/>
    </source>
</evidence>
<feature type="signal peptide" evidence="5">
    <location>
        <begin position="1"/>
        <end position="20"/>
    </location>
</feature>
<proteinExistence type="predicted"/>
<dbReference type="EnsemblMetazoa" id="G25530.4">
    <property type="protein sequence ID" value="G25530.4:cds"/>
    <property type="gene ID" value="G25530"/>
</dbReference>
<evidence type="ECO:0000256" key="3">
    <source>
        <dbReference type="SAM" id="MobiDB-lite"/>
    </source>
</evidence>
<dbReference type="PROSITE" id="PS01209">
    <property type="entry name" value="LDLRA_1"/>
    <property type="match status" value="1"/>
</dbReference>
<dbReference type="Gene3D" id="4.10.400.10">
    <property type="entry name" value="Low-density Lipoprotein Receptor"/>
    <property type="match status" value="1"/>
</dbReference>
<dbReference type="OrthoDB" id="10013209at2759"/>
<dbReference type="InterPro" id="IPR036055">
    <property type="entry name" value="LDL_receptor-like_sf"/>
</dbReference>
<dbReference type="InterPro" id="IPR002172">
    <property type="entry name" value="LDrepeatLR_classA_rpt"/>
</dbReference>
<feature type="region of interest" description="Disordered" evidence="3">
    <location>
        <begin position="211"/>
        <end position="348"/>
    </location>
</feature>
<dbReference type="Proteomes" id="UP000005408">
    <property type="component" value="Unassembled WGS sequence"/>
</dbReference>
<keyword evidence="4" id="KW-1133">Transmembrane helix</keyword>
<feature type="chain" id="PRO_5042431452" description="EGF-like domain-containing protein" evidence="5">
    <location>
        <begin position="21"/>
        <end position="348"/>
    </location>
</feature>
<dbReference type="EnsemblMetazoa" id="G25530.3">
    <property type="protein sequence ID" value="G25530.3:cds"/>
    <property type="gene ID" value="G25530"/>
</dbReference>
<reference evidence="8" key="1">
    <citation type="submission" date="2022-08" db="UniProtKB">
        <authorList>
            <consortium name="EnsemblMetazoa"/>
        </authorList>
    </citation>
    <scope>IDENTIFICATION</scope>
    <source>
        <strain evidence="8">05x7-T-G4-1.051#20</strain>
    </source>
</reference>
<keyword evidence="4" id="KW-0472">Membrane</keyword>
<protein>
    <recommendedName>
        <fullName evidence="6 7">EGF-like domain-containing protein</fullName>
    </recommendedName>
</protein>